<feature type="transmembrane region" description="Helical" evidence="6">
    <location>
        <begin position="266"/>
        <end position="285"/>
    </location>
</feature>
<keyword evidence="4 6" id="KW-1133">Transmembrane helix</keyword>
<dbReference type="InterPro" id="IPR037185">
    <property type="entry name" value="EmrE-like"/>
</dbReference>
<feature type="transmembrane region" description="Helical" evidence="6">
    <location>
        <begin position="297"/>
        <end position="316"/>
    </location>
</feature>
<feature type="transmembrane region" description="Helical" evidence="6">
    <location>
        <begin position="186"/>
        <end position="208"/>
    </location>
</feature>
<feature type="domain" description="EamA" evidence="7">
    <location>
        <begin position="30"/>
        <end position="175"/>
    </location>
</feature>
<accession>A0AB34JKU5</accession>
<proteinExistence type="predicted"/>
<sequence>MSTQDTPHASLLAAAHADPKRRARLTSHAALLAANVLFGVGNIVSKVGLQATNPIVFALLREVVSGPLLLLISMRIERDSPVEQEGSAEAPAPGTKWEQIKRLRWRLLLNGGALWGTNLCYIVGVKLAGPTIGSIWQSAQPVTLTLMAVALRFEGCTAYKAGGIVLAFSGCLFVSVWGSAFQSDGLANMVIGNLVFFLQNLCISVYCLSQKQILRTFPPIAALAYAYFVASLLMAAVAGGISASPEALHRLCSDCKGNGWDIPVDAILAIAYWVVFGSMIGYFCCAWGNQHVHASVVGIYGSVQPVVTIIVAQLVIGLSQPPHFGLSTVNWADFGALAIFVGLGLVVIDSSRGHTARALVDDERQTESRLCVDPASSSTTR</sequence>
<evidence type="ECO:0000256" key="3">
    <source>
        <dbReference type="ARBA" id="ARBA00022692"/>
    </source>
</evidence>
<keyword evidence="5 6" id="KW-0472">Membrane</keyword>
<comment type="subcellular location">
    <subcellularLocation>
        <location evidence="1">Cell membrane</location>
        <topology evidence="1">Multi-pass membrane protein</topology>
    </subcellularLocation>
</comment>
<dbReference type="Proteomes" id="UP001515480">
    <property type="component" value="Unassembled WGS sequence"/>
</dbReference>
<keyword evidence="2" id="KW-1003">Cell membrane</keyword>
<dbReference type="SUPFAM" id="SSF103481">
    <property type="entry name" value="Multidrug resistance efflux transporter EmrE"/>
    <property type="match status" value="1"/>
</dbReference>
<dbReference type="PANTHER" id="PTHR32322:SF18">
    <property type="entry name" value="S-ADENOSYLMETHIONINE_S-ADENOSYLHOMOCYSTEINE TRANSPORTER"/>
    <property type="match status" value="1"/>
</dbReference>
<organism evidence="8 9">
    <name type="scientific">Prymnesium parvum</name>
    <name type="common">Toxic golden alga</name>
    <dbReference type="NCBI Taxonomy" id="97485"/>
    <lineage>
        <taxon>Eukaryota</taxon>
        <taxon>Haptista</taxon>
        <taxon>Haptophyta</taxon>
        <taxon>Prymnesiophyceae</taxon>
        <taxon>Prymnesiales</taxon>
        <taxon>Prymnesiaceae</taxon>
        <taxon>Prymnesium</taxon>
    </lineage>
</organism>
<dbReference type="InterPro" id="IPR000620">
    <property type="entry name" value="EamA_dom"/>
</dbReference>
<evidence type="ECO:0000313" key="9">
    <source>
        <dbReference type="Proteomes" id="UP001515480"/>
    </source>
</evidence>
<gene>
    <name evidence="8" type="ORF">AB1Y20_021182</name>
</gene>
<evidence type="ECO:0000256" key="2">
    <source>
        <dbReference type="ARBA" id="ARBA00022475"/>
    </source>
</evidence>
<keyword evidence="9" id="KW-1185">Reference proteome</keyword>
<evidence type="ECO:0000256" key="1">
    <source>
        <dbReference type="ARBA" id="ARBA00004651"/>
    </source>
</evidence>
<protein>
    <recommendedName>
        <fullName evidence="7">EamA domain-containing protein</fullName>
    </recommendedName>
</protein>
<evidence type="ECO:0000259" key="7">
    <source>
        <dbReference type="Pfam" id="PF00892"/>
    </source>
</evidence>
<evidence type="ECO:0000256" key="6">
    <source>
        <dbReference type="SAM" id="Phobius"/>
    </source>
</evidence>
<dbReference type="EMBL" id="JBGBPQ010000007">
    <property type="protein sequence ID" value="KAL1521522.1"/>
    <property type="molecule type" value="Genomic_DNA"/>
</dbReference>
<evidence type="ECO:0000256" key="4">
    <source>
        <dbReference type="ARBA" id="ARBA00022989"/>
    </source>
</evidence>
<evidence type="ECO:0000256" key="5">
    <source>
        <dbReference type="ARBA" id="ARBA00023136"/>
    </source>
</evidence>
<dbReference type="GO" id="GO:0005886">
    <property type="term" value="C:plasma membrane"/>
    <property type="evidence" value="ECO:0007669"/>
    <property type="project" value="UniProtKB-SubCell"/>
</dbReference>
<dbReference type="Pfam" id="PF00892">
    <property type="entry name" value="EamA"/>
    <property type="match status" value="2"/>
</dbReference>
<dbReference type="PANTHER" id="PTHR32322">
    <property type="entry name" value="INNER MEMBRANE TRANSPORTER"/>
    <property type="match status" value="1"/>
</dbReference>
<feature type="transmembrane region" description="Helical" evidence="6">
    <location>
        <begin position="158"/>
        <end position="180"/>
    </location>
</feature>
<feature type="domain" description="EamA" evidence="7">
    <location>
        <begin position="191"/>
        <end position="317"/>
    </location>
</feature>
<name>A0AB34JKU5_PRYPA</name>
<feature type="transmembrane region" description="Helical" evidence="6">
    <location>
        <begin position="220"/>
        <end position="241"/>
    </location>
</feature>
<feature type="transmembrane region" description="Helical" evidence="6">
    <location>
        <begin position="328"/>
        <end position="348"/>
    </location>
</feature>
<comment type="caution">
    <text evidence="8">The sequence shown here is derived from an EMBL/GenBank/DDBJ whole genome shotgun (WGS) entry which is preliminary data.</text>
</comment>
<dbReference type="InterPro" id="IPR050638">
    <property type="entry name" value="AA-Vitamin_Transporters"/>
</dbReference>
<evidence type="ECO:0000313" key="8">
    <source>
        <dbReference type="EMBL" id="KAL1521522.1"/>
    </source>
</evidence>
<reference evidence="8 9" key="1">
    <citation type="journal article" date="2024" name="Science">
        <title>Giant polyketide synthase enzymes in the biosynthesis of giant marine polyether toxins.</title>
        <authorList>
            <person name="Fallon T.R."/>
            <person name="Shende V.V."/>
            <person name="Wierzbicki I.H."/>
            <person name="Pendleton A.L."/>
            <person name="Watervoot N.F."/>
            <person name="Auber R.P."/>
            <person name="Gonzalez D.J."/>
            <person name="Wisecaver J.H."/>
            <person name="Moore B.S."/>
        </authorList>
    </citation>
    <scope>NUCLEOTIDE SEQUENCE [LARGE SCALE GENOMIC DNA]</scope>
    <source>
        <strain evidence="8 9">12B1</strain>
    </source>
</reference>
<keyword evidence="3 6" id="KW-0812">Transmembrane</keyword>
<dbReference type="AlphaFoldDB" id="A0AB34JKU5"/>